<proteinExistence type="predicted"/>
<evidence type="ECO:0000313" key="1">
    <source>
        <dbReference type="EMBL" id="KAH6632347.1"/>
    </source>
</evidence>
<accession>A0ACB7PDS6</accession>
<dbReference type="Proteomes" id="UP000724584">
    <property type="component" value="Unassembled WGS sequence"/>
</dbReference>
<evidence type="ECO:0000313" key="2">
    <source>
        <dbReference type="Proteomes" id="UP000724584"/>
    </source>
</evidence>
<gene>
    <name evidence="1" type="ORF">F5144DRAFT_650178</name>
</gene>
<keyword evidence="2" id="KW-1185">Reference proteome</keyword>
<comment type="caution">
    <text evidence="1">The sequence shown here is derived from an EMBL/GenBank/DDBJ whole genome shotgun (WGS) entry which is preliminary data.</text>
</comment>
<organism evidence="1 2">
    <name type="scientific">Chaetomium tenue</name>
    <dbReference type="NCBI Taxonomy" id="1854479"/>
    <lineage>
        <taxon>Eukaryota</taxon>
        <taxon>Fungi</taxon>
        <taxon>Dikarya</taxon>
        <taxon>Ascomycota</taxon>
        <taxon>Pezizomycotina</taxon>
        <taxon>Sordariomycetes</taxon>
        <taxon>Sordariomycetidae</taxon>
        <taxon>Sordariales</taxon>
        <taxon>Chaetomiaceae</taxon>
        <taxon>Chaetomium</taxon>
    </lineage>
</organism>
<reference evidence="1 2" key="1">
    <citation type="journal article" date="2021" name="Nat. Commun.">
        <title>Genetic determinants of endophytism in the Arabidopsis root mycobiome.</title>
        <authorList>
            <person name="Mesny F."/>
            <person name="Miyauchi S."/>
            <person name="Thiergart T."/>
            <person name="Pickel B."/>
            <person name="Atanasova L."/>
            <person name="Karlsson M."/>
            <person name="Huettel B."/>
            <person name="Barry K.W."/>
            <person name="Haridas S."/>
            <person name="Chen C."/>
            <person name="Bauer D."/>
            <person name="Andreopoulos W."/>
            <person name="Pangilinan J."/>
            <person name="LaButti K."/>
            <person name="Riley R."/>
            <person name="Lipzen A."/>
            <person name="Clum A."/>
            <person name="Drula E."/>
            <person name="Henrissat B."/>
            <person name="Kohler A."/>
            <person name="Grigoriev I.V."/>
            <person name="Martin F.M."/>
            <person name="Hacquard S."/>
        </authorList>
    </citation>
    <scope>NUCLEOTIDE SEQUENCE [LARGE SCALE GENOMIC DNA]</scope>
    <source>
        <strain evidence="1 2">MPI-SDFR-AT-0079</strain>
    </source>
</reference>
<name>A0ACB7PDS6_9PEZI</name>
<dbReference type="EMBL" id="JAGIZQ010000004">
    <property type="protein sequence ID" value="KAH6632347.1"/>
    <property type="molecule type" value="Genomic_DNA"/>
</dbReference>
<protein>
    <submittedName>
        <fullName evidence="1">Uncharacterized protein</fullName>
    </submittedName>
</protein>
<sequence>MNGRNNQPAREEEHHLHRQPPTANPASATSATRQAEATRARRLMADIVQEVADMEQAVADIMPGPGHDGLRQTAARIAFALRLLGGVLERLVPRRGGDVAGAVAGPVSVSSSAAAVAGASALGLGARGGFVSGVSGDGGGWAGSGGRGPASSGVVGLGSSGWDAGSADGDSIGDDSTAVASSEDGSANGHWDGR</sequence>